<dbReference type="AlphaFoldDB" id="A0AAD8NDJ8"/>
<organism evidence="2 3">
    <name type="scientific">Heracleum sosnowskyi</name>
    <dbReference type="NCBI Taxonomy" id="360622"/>
    <lineage>
        <taxon>Eukaryota</taxon>
        <taxon>Viridiplantae</taxon>
        <taxon>Streptophyta</taxon>
        <taxon>Embryophyta</taxon>
        <taxon>Tracheophyta</taxon>
        <taxon>Spermatophyta</taxon>
        <taxon>Magnoliopsida</taxon>
        <taxon>eudicotyledons</taxon>
        <taxon>Gunneridae</taxon>
        <taxon>Pentapetalae</taxon>
        <taxon>asterids</taxon>
        <taxon>campanulids</taxon>
        <taxon>Apiales</taxon>
        <taxon>Apiaceae</taxon>
        <taxon>Apioideae</taxon>
        <taxon>apioid superclade</taxon>
        <taxon>Tordylieae</taxon>
        <taxon>Tordyliinae</taxon>
        <taxon>Heracleum</taxon>
    </lineage>
</organism>
<keyword evidence="3" id="KW-1185">Reference proteome</keyword>
<reference evidence="2" key="2">
    <citation type="submission" date="2023-05" db="EMBL/GenBank/DDBJ databases">
        <authorList>
            <person name="Schelkunov M.I."/>
        </authorList>
    </citation>
    <scope>NUCLEOTIDE SEQUENCE</scope>
    <source>
        <strain evidence="2">Hsosn_3</strain>
        <tissue evidence="2">Leaf</tissue>
    </source>
</reference>
<evidence type="ECO:0000313" key="3">
    <source>
        <dbReference type="Proteomes" id="UP001237642"/>
    </source>
</evidence>
<dbReference type="Proteomes" id="UP001237642">
    <property type="component" value="Unassembled WGS sequence"/>
</dbReference>
<dbReference type="InterPro" id="IPR041577">
    <property type="entry name" value="RT_RNaseH_2"/>
</dbReference>
<feature type="domain" description="Reverse transcriptase/retrotransposon-derived protein RNase H-like" evidence="1">
    <location>
        <begin position="51"/>
        <end position="142"/>
    </location>
</feature>
<dbReference type="Gene3D" id="3.30.70.270">
    <property type="match status" value="1"/>
</dbReference>
<gene>
    <name evidence="2" type="ORF">POM88_003453</name>
</gene>
<proteinExistence type="predicted"/>
<dbReference type="SUPFAM" id="SSF56672">
    <property type="entry name" value="DNA/RNA polymerases"/>
    <property type="match status" value="1"/>
</dbReference>
<sequence>MDIKSSSTLKEVQILTGCVAALRRFIPQSSKHCTPFFQVIKETAKMSKIDWNDKCQEALAELKQFLTSPHVLTKPIGREPLRIYLAATYVNIAAVLVKFREGTESPVYYVSHTLRDAETRYPQIEKLVFALVIASRKLRHYF</sequence>
<dbReference type="InterPro" id="IPR043128">
    <property type="entry name" value="Rev_trsase/Diguanyl_cyclase"/>
</dbReference>
<dbReference type="PANTHER" id="PTHR48475">
    <property type="entry name" value="RIBONUCLEASE H"/>
    <property type="match status" value="1"/>
</dbReference>
<dbReference type="EMBL" id="JAUIZM010000001">
    <property type="protein sequence ID" value="KAK1403848.1"/>
    <property type="molecule type" value="Genomic_DNA"/>
</dbReference>
<comment type="caution">
    <text evidence="2">The sequence shown here is derived from an EMBL/GenBank/DDBJ whole genome shotgun (WGS) entry which is preliminary data.</text>
</comment>
<protein>
    <submittedName>
        <fullName evidence="2">DNA/RNA polymerases superfamily protein</fullName>
    </submittedName>
</protein>
<reference evidence="2" key="1">
    <citation type="submission" date="2023-02" db="EMBL/GenBank/DDBJ databases">
        <title>Genome of toxic invasive species Heracleum sosnowskyi carries increased number of genes despite the absence of recent whole-genome duplications.</title>
        <authorList>
            <person name="Schelkunov M."/>
            <person name="Shtratnikova V."/>
            <person name="Makarenko M."/>
            <person name="Klepikova A."/>
            <person name="Omelchenko D."/>
            <person name="Novikova G."/>
            <person name="Obukhova E."/>
            <person name="Bogdanov V."/>
            <person name="Penin A."/>
            <person name="Logacheva M."/>
        </authorList>
    </citation>
    <scope>NUCLEOTIDE SEQUENCE</scope>
    <source>
        <strain evidence="2">Hsosn_3</strain>
        <tissue evidence="2">Leaf</tissue>
    </source>
</reference>
<name>A0AAD8NDJ8_9APIA</name>
<dbReference type="Pfam" id="PF17919">
    <property type="entry name" value="RT_RNaseH_2"/>
    <property type="match status" value="1"/>
</dbReference>
<dbReference type="InterPro" id="IPR043502">
    <property type="entry name" value="DNA/RNA_pol_sf"/>
</dbReference>
<accession>A0AAD8NDJ8</accession>
<dbReference type="PANTHER" id="PTHR48475:SF1">
    <property type="entry name" value="RNASE H TYPE-1 DOMAIN-CONTAINING PROTEIN"/>
    <property type="match status" value="1"/>
</dbReference>
<evidence type="ECO:0000313" key="2">
    <source>
        <dbReference type="EMBL" id="KAK1403848.1"/>
    </source>
</evidence>
<evidence type="ECO:0000259" key="1">
    <source>
        <dbReference type="Pfam" id="PF17919"/>
    </source>
</evidence>